<dbReference type="SUPFAM" id="SSF82185">
    <property type="entry name" value="Histone H3 K4-specific methyltransferase SET7/9 N-terminal domain"/>
    <property type="match status" value="1"/>
</dbReference>
<accession>A0ABN1MTY7</accession>
<proteinExistence type="predicted"/>
<dbReference type="InterPro" id="IPR011652">
    <property type="entry name" value="MORN_2"/>
</dbReference>
<keyword evidence="2" id="KW-1185">Reference proteome</keyword>
<comment type="caution">
    <text evidence="1">The sequence shown here is derived from an EMBL/GenBank/DDBJ whole genome shotgun (WGS) entry which is preliminary data.</text>
</comment>
<dbReference type="Pfam" id="PF07661">
    <property type="entry name" value="MORN_2"/>
    <property type="match status" value="3"/>
</dbReference>
<evidence type="ECO:0000313" key="2">
    <source>
        <dbReference type="Proteomes" id="UP001501126"/>
    </source>
</evidence>
<dbReference type="Gene3D" id="3.90.930.1">
    <property type="match status" value="1"/>
</dbReference>
<dbReference type="PROSITE" id="PS51257">
    <property type="entry name" value="PROKAR_LIPOPROTEIN"/>
    <property type="match status" value="1"/>
</dbReference>
<evidence type="ECO:0000313" key="1">
    <source>
        <dbReference type="EMBL" id="GAA0876810.1"/>
    </source>
</evidence>
<organism evidence="1 2">
    <name type="scientific">Wandonia haliotis</name>
    <dbReference type="NCBI Taxonomy" id="574963"/>
    <lineage>
        <taxon>Bacteria</taxon>
        <taxon>Pseudomonadati</taxon>
        <taxon>Bacteroidota</taxon>
        <taxon>Flavobacteriia</taxon>
        <taxon>Flavobacteriales</taxon>
        <taxon>Crocinitomicaceae</taxon>
        <taxon>Wandonia</taxon>
    </lineage>
</organism>
<reference evidence="1 2" key="1">
    <citation type="journal article" date="2019" name="Int. J. Syst. Evol. Microbiol.">
        <title>The Global Catalogue of Microorganisms (GCM) 10K type strain sequencing project: providing services to taxonomists for standard genome sequencing and annotation.</title>
        <authorList>
            <consortium name="The Broad Institute Genomics Platform"/>
            <consortium name="The Broad Institute Genome Sequencing Center for Infectious Disease"/>
            <person name="Wu L."/>
            <person name="Ma J."/>
        </authorList>
    </citation>
    <scope>NUCLEOTIDE SEQUENCE [LARGE SCALE GENOMIC DNA]</scope>
    <source>
        <strain evidence="1 2">JCM 16083</strain>
    </source>
</reference>
<sequence length="138" mass="16299">MRSWYMFLVVAGVMMACKNTPDPVKKRENKTAQEQPKEQLIEQTREWYREYYPGKKQIKIIGTVDDEGRRHGVWEFYNESGQKISATYYLHGIKEGYSIVYHPNGNTSYVGEYKNDKKIGVWRTYDPDGNLISEKEFK</sequence>
<dbReference type="RefSeq" id="WP_343790417.1">
    <property type="nucleotide sequence ID" value="NZ_BAAAFH010000022.1"/>
</dbReference>
<protein>
    <submittedName>
        <fullName evidence="1">Uncharacterized protein</fullName>
    </submittedName>
</protein>
<dbReference type="EMBL" id="BAAAFH010000022">
    <property type="protein sequence ID" value="GAA0876810.1"/>
    <property type="molecule type" value="Genomic_DNA"/>
</dbReference>
<gene>
    <name evidence="1" type="ORF">GCM10009118_32200</name>
</gene>
<dbReference type="Proteomes" id="UP001501126">
    <property type="component" value="Unassembled WGS sequence"/>
</dbReference>
<name>A0ABN1MTY7_9FLAO</name>